<sequence>MTSLSSILLDNKYFSTCDFTSGWAAGIAATCVGHPMDTVRIIQQVTNTSATKATRTIYHKHKFTGYFRGMMFPLLSTGVMSSIFFGVNGNVMRLIQDYRSNRTENDDVDIRFCCDSVNVNNKYWHFDVFFAACVSGFSYTLINIPIEVVKTMLQASTSSINNNANKRSMITTKPMKLMIKLYKTNGIRSLYRGGTLLMLRDVPSMGVYMLTYEHLCSTLKKSLHTGNLMEIKIDPMPKYIQIISGGVAGVVSWILVLPFDVIKSKIIADSLTEPLYKGAYDCVKKTYKSSGTAGFFRGFWLVCIRAFPVNCISFFVYETLLEKCVIK</sequence>
<accession>A0A5E4ML95</accession>
<dbReference type="GO" id="GO:1990575">
    <property type="term" value="P:mitochondrial L-ornithine transmembrane transport"/>
    <property type="evidence" value="ECO:0007669"/>
    <property type="project" value="TreeGrafter"/>
</dbReference>
<keyword evidence="6 11" id="KW-1133">Transmembrane helix</keyword>
<dbReference type="InterPro" id="IPR023395">
    <property type="entry name" value="MCP_dom_sf"/>
</dbReference>
<keyword evidence="13" id="KW-1185">Reference proteome</keyword>
<feature type="transmembrane region" description="Helical" evidence="11">
    <location>
        <begin position="65"/>
        <end position="87"/>
    </location>
</feature>
<evidence type="ECO:0000256" key="3">
    <source>
        <dbReference type="ARBA" id="ARBA00022448"/>
    </source>
</evidence>
<evidence type="ECO:0000256" key="2">
    <source>
        <dbReference type="ARBA" id="ARBA00006375"/>
    </source>
</evidence>
<dbReference type="GO" id="GO:0031966">
    <property type="term" value="C:mitochondrial membrane"/>
    <property type="evidence" value="ECO:0007669"/>
    <property type="project" value="UniProtKB-SubCell"/>
</dbReference>
<keyword evidence="3 10" id="KW-0813">Transport</keyword>
<keyword evidence="4 9" id="KW-0812">Transmembrane</keyword>
<comment type="similarity">
    <text evidence="2 10">Belongs to the mitochondrial carrier (TC 2.A.29) family.</text>
</comment>
<evidence type="ECO:0000256" key="4">
    <source>
        <dbReference type="ARBA" id="ARBA00022692"/>
    </source>
</evidence>
<feature type="transmembrane region" description="Helical" evidence="11">
    <location>
        <begin position="239"/>
        <end position="259"/>
    </location>
</feature>
<evidence type="ECO:0000256" key="1">
    <source>
        <dbReference type="ARBA" id="ARBA00004225"/>
    </source>
</evidence>
<keyword evidence="8 9" id="KW-0472">Membrane</keyword>
<feature type="repeat" description="Solcar" evidence="9">
    <location>
        <begin position="123"/>
        <end position="218"/>
    </location>
</feature>
<dbReference type="AlphaFoldDB" id="A0A5E4ML95"/>
<dbReference type="Pfam" id="PF00153">
    <property type="entry name" value="Mito_carr"/>
    <property type="match status" value="3"/>
</dbReference>
<evidence type="ECO:0000313" key="13">
    <source>
        <dbReference type="Proteomes" id="UP000325440"/>
    </source>
</evidence>
<dbReference type="SUPFAM" id="SSF103506">
    <property type="entry name" value="Mitochondrial carrier"/>
    <property type="match status" value="1"/>
</dbReference>
<evidence type="ECO:0000256" key="6">
    <source>
        <dbReference type="ARBA" id="ARBA00022989"/>
    </source>
</evidence>
<dbReference type="EMBL" id="CABPRJ010000951">
    <property type="protein sequence ID" value="VVC31711.1"/>
    <property type="molecule type" value="Genomic_DNA"/>
</dbReference>
<dbReference type="GO" id="GO:0005289">
    <property type="term" value="F:high-affinity L-arginine transmembrane transporter activity"/>
    <property type="evidence" value="ECO:0007669"/>
    <property type="project" value="TreeGrafter"/>
</dbReference>
<dbReference type="Proteomes" id="UP000325440">
    <property type="component" value="Unassembled WGS sequence"/>
</dbReference>
<dbReference type="Gene3D" id="1.50.40.10">
    <property type="entry name" value="Mitochondrial carrier domain"/>
    <property type="match status" value="1"/>
</dbReference>
<keyword evidence="7" id="KW-0496">Mitochondrion</keyword>
<dbReference type="InterPro" id="IPR050567">
    <property type="entry name" value="Mitochondrial_Carrier"/>
</dbReference>
<dbReference type="PROSITE" id="PS50920">
    <property type="entry name" value="SOLCAR"/>
    <property type="match status" value="3"/>
</dbReference>
<comment type="subcellular location">
    <subcellularLocation>
        <location evidence="1">Mitochondrion membrane</location>
        <topology evidence="1">Multi-pass membrane protein</topology>
    </subcellularLocation>
</comment>
<evidence type="ECO:0000256" key="10">
    <source>
        <dbReference type="RuleBase" id="RU000488"/>
    </source>
</evidence>
<name>A0A5E4ML95_9HEMI</name>
<feature type="repeat" description="Solcar" evidence="9">
    <location>
        <begin position="13"/>
        <end position="94"/>
    </location>
</feature>
<gene>
    <name evidence="12" type="ORF">CINCED_3A006547</name>
</gene>
<feature type="repeat" description="Solcar" evidence="9">
    <location>
        <begin position="236"/>
        <end position="323"/>
    </location>
</feature>
<reference evidence="12 13" key="1">
    <citation type="submission" date="2019-08" db="EMBL/GenBank/DDBJ databases">
        <authorList>
            <person name="Alioto T."/>
            <person name="Alioto T."/>
            <person name="Gomez Garrido J."/>
        </authorList>
    </citation>
    <scope>NUCLEOTIDE SEQUENCE [LARGE SCALE GENOMIC DNA]</scope>
</reference>
<feature type="transmembrane region" description="Helical" evidence="11">
    <location>
        <begin position="128"/>
        <end position="146"/>
    </location>
</feature>
<feature type="transmembrane region" description="Helical" evidence="11">
    <location>
        <begin position="298"/>
        <end position="317"/>
    </location>
</feature>
<dbReference type="InterPro" id="IPR018108">
    <property type="entry name" value="MCP_transmembrane"/>
</dbReference>
<evidence type="ECO:0000256" key="8">
    <source>
        <dbReference type="ARBA" id="ARBA00023136"/>
    </source>
</evidence>
<evidence type="ECO:0000256" key="9">
    <source>
        <dbReference type="PROSITE-ProRule" id="PRU00282"/>
    </source>
</evidence>
<proteinExistence type="inferred from homology"/>
<dbReference type="PANTHER" id="PTHR45624:SF1">
    <property type="entry name" value="SD08189P"/>
    <property type="match status" value="1"/>
</dbReference>
<protein>
    <submittedName>
        <fullName evidence="12">Mitochondrial carrier domain,Mitochondrial substrate/solute carrier</fullName>
    </submittedName>
</protein>
<dbReference type="OrthoDB" id="193856at2759"/>
<organism evidence="12 13">
    <name type="scientific">Cinara cedri</name>
    <dbReference type="NCBI Taxonomy" id="506608"/>
    <lineage>
        <taxon>Eukaryota</taxon>
        <taxon>Metazoa</taxon>
        <taxon>Ecdysozoa</taxon>
        <taxon>Arthropoda</taxon>
        <taxon>Hexapoda</taxon>
        <taxon>Insecta</taxon>
        <taxon>Pterygota</taxon>
        <taxon>Neoptera</taxon>
        <taxon>Paraneoptera</taxon>
        <taxon>Hemiptera</taxon>
        <taxon>Sternorrhyncha</taxon>
        <taxon>Aphidomorpha</taxon>
        <taxon>Aphidoidea</taxon>
        <taxon>Aphididae</taxon>
        <taxon>Lachninae</taxon>
        <taxon>Cinara</taxon>
    </lineage>
</organism>
<evidence type="ECO:0000256" key="11">
    <source>
        <dbReference type="SAM" id="Phobius"/>
    </source>
</evidence>
<evidence type="ECO:0000313" key="12">
    <source>
        <dbReference type="EMBL" id="VVC31711.1"/>
    </source>
</evidence>
<evidence type="ECO:0000256" key="7">
    <source>
        <dbReference type="ARBA" id="ARBA00023128"/>
    </source>
</evidence>
<keyword evidence="5" id="KW-0677">Repeat</keyword>
<dbReference type="PANTHER" id="PTHR45624">
    <property type="entry name" value="MITOCHONDRIAL BASIC AMINO ACIDS TRANSPORTER-RELATED"/>
    <property type="match status" value="1"/>
</dbReference>
<evidence type="ECO:0000256" key="5">
    <source>
        <dbReference type="ARBA" id="ARBA00022737"/>
    </source>
</evidence>